<feature type="region of interest" description="Disordered" evidence="1">
    <location>
        <begin position="130"/>
        <end position="152"/>
    </location>
</feature>
<evidence type="ECO:0000313" key="3">
    <source>
        <dbReference type="EMBL" id="GEU91821.1"/>
    </source>
</evidence>
<organism evidence="3">
    <name type="scientific">Tanacetum cinerariifolium</name>
    <name type="common">Dalmatian daisy</name>
    <name type="synonym">Chrysanthemum cinerariifolium</name>
    <dbReference type="NCBI Taxonomy" id="118510"/>
    <lineage>
        <taxon>Eukaryota</taxon>
        <taxon>Viridiplantae</taxon>
        <taxon>Streptophyta</taxon>
        <taxon>Embryophyta</taxon>
        <taxon>Tracheophyta</taxon>
        <taxon>Spermatophyta</taxon>
        <taxon>Magnoliopsida</taxon>
        <taxon>eudicotyledons</taxon>
        <taxon>Gunneridae</taxon>
        <taxon>Pentapetalae</taxon>
        <taxon>asterids</taxon>
        <taxon>campanulids</taxon>
        <taxon>Asterales</taxon>
        <taxon>Asteraceae</taxon>
        <taxon>Asteroideae</taxon>
        <taxon>Anthemideae</taxon>
        <taxon>Anthemidinae</taxon>
        <taxon>Tanacetum</taxon>
    </lineage>
</organism>
<evidence type="ECO:0000259" key="2">
    <source>
        <dbReference type="Pfam" id="PF17919"/>
    </source>
</evidence>
<comment type="caution">
    <text evidence="3">The sequence shown here is derived from an EMBL/GenBank/DDBJ whole genome shotgun (WGS) entry which is preliminary data.</text>
</comment>
<dbReference type="PANTHER" id="PTHR34072">
    <property type="entry name" value="ENZYMATIC POLYPROTEIN-RELATED"/>
    <property type="match status" value="1"/>
</dbReference>
<gene>
    <name evidence="3" type="ORF">Tci_063799</name>
</gene>
<feature type="compositionally biased region" description="Basic and acidic residues" evidence="1">
    <location>
        <begin position="131"/>
        <end position="142"/>
    </location>
</feature>
<dbReference type="SUPFAM" id="SSF56672">
    <property type="entry name" value="DNA/RNA polymerases"/>
    <property type="match status" value="1"/>
</dbReference>
<dbReference type="AlphaFoldDB" id="A0A6L2NZU3"/>
<dbReference type="GO" id="GO:0003964">
    <property type="term" value="F:RNA-directed DNA polymerase activity"/>
    <property type="evidence" value="ECO:0007669"/>
    <property type="project" value="UniProtKB-KW"/>
</dbReference>
<dbReference type="InterPro" id="IPR041577">
    <property type="entry name" value="RT_RNaseH_2"/>
</dbReference>
<keyword evidence="3" id="KW-0808">Transferase</keyword>
<name>A0A6L2NZU3_TANCI</name>
<accession>A0A6L2NZU3</accession>
<feature type="domain" description="Reverse transcriptase/retrotransposon-derived protein RNase H-like" evidence="2">
    <location>
        <begin position="355"/>
        <end position="407"/>
    </location>
</feature>
<dbReference type="InterPro" id="IPR043502">
    <property type="entry name" value="DNA/RNA_pol_sf"/>
</dbReference>
<dbReference type="Pfam" id="PF17919">
    <property type="entry name" value="RT_RNaseH_2"/>
    <property type="match status" value="1"/>
</dbReference>
<evidence type="ECO:0000256" key="1">
    <source>
        <dbReference type="SAM" id="MobiDB-lite"/>
    </source>
</evidence>
<keyword evidence="3" id="KW-0548">Nucleotidyltransferase</keyword>
<reference evidence="3" key="1">
    <citation type="journal article" date="2019" name="Sci. Rep.">
        <title>Draft genome of Tanacetum cinerariifolium, the natural source of mosquito coil.</title>
        <authorList>
            <person name="Yamashiro T."/>
            <person name="Shiraishi A."/>
            <person name="Satake H."/>
            <person name="Nakayama K."/>
        </authorList>
    </citation>
    <scope>NUCLEOTIDE SEQUENCE</scope>
</reference>
<dbReference type="EMBL" id="BKCJ010010490">
    <property type="protein sequence ID" value="GEU91821.1"/>
    <property type="molecule type" value="Genomic_DNA"/>
</dbReference>
<keyword evidence="3" id="KW-0695">RNA-directed DNA polymerase</keyword>
<feature type="region of interest" description="Disordered" evidence="1">
    <location>
        <begin position="1"/>
        <end position="24"/>
    </location>
</feature>
<proteinExistence type="predicted"/>
<dbReference type="PANTHER" id="PTHR34072:SF52">
    <property type="entry name" value="RIBONUCLEASE H"/>
    <property type="match status" value="1"/>
</dbReference>
<sequence>MISFLLRGDRMPPKRNSTSAASASDALAMNQATIRQLVVESVVAALEAQAANMANANNTNRNPKPREAHVARKFERTESVFSRSNCIEDCKVKFAIGNVTASKPQTLEEAINIAQRLMDQVTRHTPVQVSSDHKRKFDDRRTFNNNNYPNSRSNIYQNNCNNRYNNHQPQHNRRQETFRSYAATPTENSSFNVVVDMDWLSKYHAKIICDEKVVHIPIDSETLIIRGDRSKTRLNLISGIKTKRYISRGCHVFVAQVMEQKLEDKRLESIPLVKEFPNVFPKDPPGLPPVHQVEFQIELIPGVTPVAHAPDRLAPSEMHLIDSQGLHVDPAKIEALKNWASPTITTEIRQFLGLKLCEALIFALPEGNDDFVIYCDASHQGLGAVLMQREKVIAYSSRQLKPNEKTIPKELNMRQHRWLELLADYDAQTEAIKEENITVENLRGIDKAFEIRPDGTRYIKNRRPEIIHETTEKIVQIRQRLQAARDRQRSYANLRRKPLEFQVRDHVMLKVSPRKGVIRFGKQGKLNP</sequence>
<protein>
    <submittedName>
        <fullName evidence="3">Reverse transcriptase domain-containing protein</fullName>
    </submittedName>
</protein>